<feature type="transmembrane region" description="Helical" evidence="4">
    <location>
        <begin position="406"/>
        <end position="426"/>
    </location>
</feature>
<proteinExistence type="inferred from homology"/>
<comment type="subcellular location">
    <subcellularLocation>
        <location evidence="1">Membrane</location>
        <topology evidence="1">Multi-pass membrane protein</topology>
    </subcellularLocation>
</comment>
<evidence type="ECO:0000256" key="2">
    <source>
        <dbReference type="ARBA" id="ARBA00006727"/>
    </source>
</evidence>
<evidence type="ECO:0000256" key="4">
    <source>
        <dbReference type="SAM" id="Phobius"/>
    </source>
</evidence>
<reference evidence="5" key="1">
    <citation type="journal article" date="2023" name="Mol. Phylogenet. Evol.">
        <title>Genome-scale phylogeny and comparative genomics of the fungal order Sordariales.</title>
        <authorList>
            <person name="Hensen N."/>
            <person name="Bonometti L."/>
            <person name="Westerberg I."/>
            <person name="Brannstrom I.O."/>
            <person name="Guillou S."/>
            <person name="Cros-Aarteil S."/>
            <person name="Calhoun S."/>
            <person name="Haridas S."/>
            <person name="Kuo A."/>
            <person name="Mondo S."/>
            <person name="Pangilinan J."/>
            <person name="Riley R."/>
            <person name="LaButti K."/>
            <person name="Andreopoulos B."/>
            <person name="Lipzen A."/>
            <person name="Chen C."/>
            <person name="Yan M."/>
            <person name="Daum C."/>
            <person name="Ng V."/>
            <person name="Clum A."/>
            <person name="Steindorff A."/>
            <person name="Ohm R.A."/>
            <person name="Martin F."/>
            <person name="Silar P."/>
            <person name="Natvig D.O."/>
            <person name="Lalanne C."/>
            <person name="Gautier V."/>
            <person name="Ament-Velasquez S.L."/>
            <person name="Kruys A."/>
            <person name="Hutchinson M.I."/>
            <person name="Powell A.J."/>
            <person name="Barry K."/>
            <person name="Miller A.N."/>
            <person name="Grigoriev I.V."/>
            <person name="Debuchy R."/>
            <person name="Gladieux P."/>
            <person name="Hiltunen Thoren M."/>
            <person name="Johannesson H."/>
        </authorList>
    </citation>
    <scope>NUCLEOTIDE SEQUENCE</scope>
    <source>
        <strain evidence="5">CBS 168.71</strain>
    </source>
</reference>
<reference evidence="5" key="2">
    <citation type="submission" date="2023-06" db="EMBL/GenBank/DDBJ databases">
        <authorList>
            <consortium name="Lawrence Berkeley National Laboratory"/>
            <person name="Haridas S."/>
            <person name="Hensen N."/>
            <person name="Bonometti L."/>
            <person name="Westerberg I."/>
            <person name="Brannstrom I.O."/>
            <person name="Guillou S."/>
            <person name="Cros-Aarteil S."/>
            <person name="Calhoun S."/>
            <person name="Kuo A."/>
            <person name="Mondo S."/>
            <person name="Pangilinan J."/>
            <person name="Riley R."/>
            <person name="Labutti K."/>
            <person name="Andreopoulos B."/>
            <person name="Lipzen A."/>
            <person name="Chen C."/>
            <person name="Yanf M."/>
            <person name="Daum C."/>
            <person name="Ng V."/>
            <person name="Clum A."/>
            <person name="Steindorff A."/>
            <person name="Ohm R."/>
            <person name="Martin F."/>
            <person name="Silar P."/>
            <person name="Natvig D."/>
            <person name="Lalanne C."/>
            <person name="Gautier V."/>
            <person name="Ament-Velasquez S.L."/>
            <person name="Kruys A."/>
            <person name="Hutchinson M.I."/>
            <person name="Powell A.J."/>
            <person name="Barry K."/>
            <person name="Miller A.N."/>
            <person name="Grigoriev I.V."/>
            <person name="Debuchy R."/>
            <person name="Gladieux P."/>
            <person name="Thoren M.H."/>
            <person name="Johannesson H."/>
        </authorList>
    </citation>
    <scope>NUCLEOTIDE SEQUENCE</scope>
    <source>
        <strain evidence="5">CBS 168.71</strain>
    </source>
</reference>
<name>A0AAE0HN70_9PEZI</name>
<feature type="transmembrane region" description="Helical" evidence="4">
    <location>
        <begin position="222"/>
        <end position="242"/>
    </location>
</feature>
<dbReference type="GO" id="GO:0016020">
    <property type="term" value="C:membrane"/>
    <property type="evidence" value="ECO:0007669"/>
    <property type="project" value="UniProtKB-SubCell"/>
</dbReference>
<feature type="transmembrane region" description="Helical" evidence="4">
    <location>
        <begin position="104"/>
        <end position="123"/>
    </location>
</feature>
<keyword evidence="4" id="KW-0472">Membrane</keyword>
<feature type="compositionally biased region" description="Polar residues" evidence="3">
    <location>
        <begin position="28"/>
        <end position="42"/>
    </location>
</feature>
<feature type="transmembrane region" description="Helical" evidence="4">
    <location>
        <begin position="130"/>
        <end position="149"/>
    </location>
</feature>
<feature type="transmembrane region" description="Helical" evidence="4">
    <location>
        <begin position="155"/>
        <end position="177"/>
    </location>
</feature>
<evidence type="ECO:0000256" key="3">
    <source>
        <dbReference type="SAM" id="MobiDB-lite"/>
    </source>
</evidence>
<dbReference type="InterPro" id="IPR011701">
    <property type="entry name" value="MFS"/>
</dbReference>
<dbReference type="EMBL" id="JAUEPN010000002">
    <property type="protein sequence ID" value="KAK3299668.1"/>
    <property type="molecule type" value="Genomic_DNA"/>
</dbReference>
<evidence type="ECO:0000313" key="5">
    <source>
        <dbReference type="EMBL" id="KAK3299668.1"/>
    </source>
</evidence>
<feature type="transmembrane region" description="Helical" evidence="4">
    <location>
        <begin position="263"/>
        <end position="286"/>
    </location>
</feature>
<protein>
    <submittedName>
        <fullName evidence="5">Monocarboxylate permease</fullName>
    </submittedName>
</protein>
<accession>A0AAE0HN70</accession>
<dbReference type="PANTHER" id="PTHR11360:SF234">
    <property type="entry name" value="MFS-TYPE TRANSPORTER DBAD-RELATED"/>
    <property type="match status" value="1"/>
</dbReference>
<dbReference type="PANTHER" id="PTHR11360">
    <property type="entry name" value="MONOCARBOXYLATE TRANSPORTER"/>
    <property type="match status" value="1"/>
</dbReference>
<keyword evidence="4" id="KW-0812">Transmembrane</keyword>
<comment type="caution">
    <text evidence="5">The sequence shown here is derived from an EMBL/GenBank/DDBJ whole genome shotgun (WGS) entry which is preliminary data.</text>
</comment>
<dbReference type="Proteomes" id="UP001278766">
    <property type="component" value="Unassembled WGS sequence"/>
</dbReference>
<dbReference type="Pfam" id="PF07690">
    <property type="entry name" value="MFS_1"/>
    <property type="match status" value="1"/>
</dbReference>
<keyword evidence="6" id="KW-1185">Reference proteome</keyword>
<dbReference type="RefSeq" id="XP_062663182.1">
    <property type="nucleotide sequence ID" value="XM_062807320.1"/>
</dbReference>
<evidence type="ECO:0000256" key="1">
    <source>
        <dbReference type="ARBA" id="ARBA00004141"/>
    </source>
</evidence>
<evidence type="ECO:0000313" key="6">
    <source>
        <dbReference type="Proteomes" id="UP001278766"/>
    </source>
</evidence>
<dbReference type="Gene3D" id="1.20.1250.20">
    <property type="entry name" value="MFS general substrate transporter like domains"/>
    <property type="match status" value="1"/>
</dbReference>
<comment type="similarity">
    <text evidence="2">Belongs to the major facilitator superfamily. Monocarboxylate porter (TC 2.A.1.13) family.</text>
</comment>
<feature type="transmembrane region" description="Helical" evidence="4">
    <location>
        <begin position="374"/>
        <end position="394"/>
    </location>
</feature>
<dbReference type="GeneID" id="87844268"/>
<feature type="compositionally biased region" description="Polar residues" evidence="3">
    <location>
        <begin position="1"/>
        <end position="15"/>
    </location>
</feature>
<dbReference type="InterPro" id="IPR050327">
    <property type="entry name" value="Proton-linked_MCT"/>
</dbReference>
<dbReference type="AlphaFoldDB" id="A0AAE0HN70"/>
<sequence>MASPIAQNTENSPSNLDEAAPASHDSETGTGQSDPEQPTEPSSLPEKDAGASPGPPPNGGLIAWLQVVAGFFIFFNTWGILSTFPVFQTYYESGELFEASSANISWIGSIQCFLLQLTGLISGPVYDRGYLRLLLASGSFMIVFGLMMLSLCTEYWQALLSQALCVGIGGGLLFVPTVSLIPTWFSTRIGLAVGIASSGSSLGGVIYPIVLSRLITQVGFPWAVRAIAFITLATFILPLVVFKIRVRVPKPRAMVDWSAFTDAPFIIFTLALLIIFIGQTVLLFYISFYPENRDLPTRRWPSTSPPFSMPARLSAGSSPTPCLTASASSTPWRRSPCFWASPCFAFSPGVVIALPPVCFRVLTANKAMIGTRVGQGFAIAGFGLLLAGPSGGTILGTVEPLNWTGLWVYAGVTVCASSLILFGLRLSKSGLVIKAKY</sequence>
<keyword evidence="4" id="KW-1133">Transmembrane helix</keyword>
<dbReference type="GO" id="GO:0022857">
    <property type="term" value="F:transmembrane transporter activity"/>
    <property type="evidence" value="ECO:0007669"/>
    <property type="project" value="InterPro"/>
</dbReference>
<dbReference type="InterPro" id="IPR036259">
    <property type="entry name" value="MFS_trans_sf"/>
</dbReference>
<feature type="transmembrane region" description="Helical" evidence="4">
    <location>
        <begin position="338"/>
        <end position="362"/>
    </location>
</feature>
<feature type="transmembrane region" description="Helical" evidence="4">
    <location>
        <begin position="61"/>
        <end position="84"/>
    </location>
</feature>
<gene>
    <name evidence="5" type="ORF">B0H64DRAFT_455798</name>
</gene>
<feature type="transmembrane region" description="Helical" evidence="4">
    <location>
        <begin position="189"/>
        <end position="210"/>
    </location>
</feature>
<dbReference type="SUPFAM" id="SSF103473">
    <property type="entry name" value="MFS general substrate transporter"/>
    <property type="match status" value="1"/>
</dbReference>
<feature type="region of interest" description="Disordered" evidence="3">
    <location>
        <begin position="1"/>
        <end position="55"/>
    </location>
</feature>
<organism evidence="5 6">
    <name type="scientific">Chaetomium fimeti</name>
    <dbReference type="NCBI Taxonomy" id="1854472"/>
    <lineage>
        <taxon>Eukaryota</taxon>
        <taxon>Fungi</taxon>
        <taxon>Dikarya</taxon>
        <taxon>Ascomycota</taxon>
        <taxon>Pezizomycotina</taxon>
        <taxon>Sordariomycetes</taxon>
        <taxon>Sordariomycetidae</taxon>
        <taxon>Sordariales</taxon>
        <taxon>Chaetomiaceae</taxon>
        <taxon>Chaetomium</taxon>
    </lineage>
</organism>